<name>A0ABR2K255_9EUKA</name>
<organism evidence="3 4">
    <name type="scientific">Tritrichomonas musculus</name>
    <dbReference type="NCBI Taxonomy" id="1915356"/>
    <lineage>
        <taxon>Eukaryota</taxon>
        <taxon>Metamonada</taxon>
        <taxon>Parabasalia</taxon>
        <taxon>Tritrichomonadida</taxon>
        <taxon>Tritrichomonadidae</taxon>
        <taxon>Tritrichomonas</taxon>
    </lineage>
</organism>
<evidence type="ECO:0000313" key="4">
    <source>
        <dbReference type="Proteomes" id="UP001470230"/>
    </source>
</evidence>
<reference evidence="3 4" key="1">
    <citation type="submission" date="2024-04" db="EMBL/GenBank/DDBJ databases">
        <title>Tritrichomonas musculus Genome.</title>
        <authorList>
            <person name="Alves-Ferreira E."/>
            <person name="Grigg M."/>
            <person name="Lorenzi H."/>
            <person name="Galac M."/>
        </authorList>
    </citation>
    <scope>NUCLEOTIDE SEQUENCE [LARGE SCALE GENOMIC DNA]</scope>
    <source>
        <strain evidence="3 4">EAF2021</strain>
    </source>
</reference>
<keyword evidence="2" id="KW-0040">ANK repeat</keyword>
<keyword evidence="4" id="KW-1185">Reference proteome</keyword>
<gene>
    <name evidence="3" type="ORF">M9Y10_044094</name>
</gene>
<dbReference type="InterPro" id="IPR036770">
    <property type="entry name" value="Ankyrin_rpt-contain_sf"/>
</dbReference>
<dbReference type="Gene3D" id="1.25.40.20">
    <property type="entry name" value="Ankyrin repeat-containing domain"/>
    <property type="match status" value="1"/>
</dbReference>
<evidence type="ECO:0008006" key="5">
    <source>
        <dbReference type="Google" id="ProtNLM"/>
    </source>
</evidence>
<keyword evidence="1" id="KW-0677">Repeat</keyword>
<comment type="caution">
    <text evidence="3">The sequence shown here is derived from an EMBL/GenBank/DDBJ whole genome shotgun (WGS) entry which is preliminary data.</text>
</comment>
<dbReference type="SMART" id="SM00248">
    <property type="entry name" value="ANK"/>
    <property type="match status" value="5"/>
</dbReference>
<dbReference type="InterPro" id="IPR002110">
    <property type="entry name" value="Ankyrin_rpt"/>
</dbReference>
<dbReference type="EMBL" id="JAPFFF010000008">
    <property type="protein sequence ID" value="KAK8884968.1"/>
    <property type="molecule type" value="Genomic_DNA"/>
</dbReference>
<sequence length="424" mass="47860">MSIPLGFISRTNSENRQEEEIINAIIQNDLPTVRTIASKSPKFVKKTTFNIEKQSNMQGSILPLSSLSLMHIAAFFDSLEIFVFLEMHAHLSPSILNASSIHPIQYAVYGNSLEVASYILNKYPNEALIDASLSYALYYCAASSPNAKNDHMIRLLQMKKAPFVYSPDNILCPIHKAIRLKNIPVLKGLLKVYNSQKKNFTEERGIMTPLMTSISYGLSSGVDLLLQIGEDPLFITPDGRCALSHACFCNRKVNGKDSNIEIIEKLLISIGENSIEPFAKNISGPIQWICQSKSPQIAKMIFEYHPEIDVNRVDENFISAPTTLAKKDMPVNDIIEMLTLFIEKGYEINRYDLENGQKTILESFCFTISPKLEVVKFLLNNGANPYLPFIGNNKAARKRTIYINALEKPNLRPIMMEYEQTHQK</sequence>
<proteinExistence type="predicted"/>
<dbReference type="Proteomes" id="UP001470230">
    <property type="component" value="Unassembled WGS sequence"/>
</dbReference>
<accession>A0ABR2K255</accession>
<dbReference type="SUPFAM" id="SSF48403">
    <property type="entry name" value="Ankyrin repeat"/>
    <property type="match status" value="2"/>
</dbReference>
<dbReference type="PANTHER" id="PTHR24198:SF165">
    <property type="entry name" value="ANKYRIN REPEAT-CONTAINING PROTEIN-RELATED"/>
    <property type="match status" value="1"/>
</dbReference>
<evidence type="ECO:0000313" key="3">
    <source>
        <dbReference type="EMBL" id="KAK8884968.1"/>
    </source>
</evidence>
<protein>
    <recommendedName>
        <fullName evidence="5">Ankyrin repeat protein</fullName>
    </recommendedName>
</protein>
<evidence type="ECO:0000256" key="2">
    <source>
        <dbReference type="ARBA" id="ARBA00023043"/>
    </source>
</evidence>
<evidence type="ECO:0000256" key="1">
    <source>
        <dbReference type="ARBA" id="ARBA00022737"/>
    </source>
</evidence>
<dbReference type="PANTHER" id="PTHR24198">
    <property type="entry name" value="ANKYRIN REPEAT AND PROTEIN KINASE DOMAIN-CONTAINING PROTEIN"/>
    <property type="match status" value="1"/>
</dbReference>